<evidence type="ECO:0000256" key="2">
    <source>
        <dbReference type="ARBA" id="ARBA00009784"/>
    </source>
</evidence>
<feature type="transmembrane region" description="Helical" evidence="7">
    <location>
        <begin position="135"/>
        <end position="154"/>
    </location>
</feature>
<evidence type="ECO:0000256" key="7">
    <source>
        <dbReference type="RuleBase" id="RU362048"/>
    </source>
</evidence>
<dbReference type="PANTHER" id="PTHR33508:SF1">
    <property type="entry name" value="UPF0056 MEMBRANE PROTEIN YHCE"/>
    <property type="match status" value="1"/>
</dbReference>
<feature type="transmembrane region" description="Helical" evidence="7">
    <location>
        <begin position="64"/>
        <end position="88"/>
    </location>
</feature>
<evidence type="ECO:0000256" key="3">
    <source>
        <dbReference type="ARBA" id="ARBA00022475"/>
    </source>
</evidence>
<gene>
    <name evidence="8" type="ORF">GGQ74_002208</name>
</gene>
<keyword evidence="5 7" id="KW-1133">Transmembrane helix</keyword>
<evidence type="ECO:0000313" key="9">
    <source>
        <dbReference type="Proteomes" id="UP000580856"/>
    </source>
</evidence>
<organism evidence="8 9">
    <name type="scientific">Desulfobaculum xiamenense</name>
    <dbReference type="NCBI Taxonomy" id="995050"/>
    <lineage>
        <taxon>Bacteria</taxon>
        <taxon>Pseudomonadati</taxon>
        <taxon>Thermodesulfobacteriota</taxon>
        <taxon>Desulfovibrionia</taxon>
        <taxon>Desulfovibrionales</taxon>
        <taxon>Desulfovibrionaceae</taxon>
        <taxon>Desulfobaculum</taxon>
    </lineage>
</organism>
<dbReference type="EMBL" id="JAATJA010000002">
    <property type="protein sequence ID" value="NJB68535.1"/>
    <property type="molecule type" value="Genomic_DNA"/>
</dbReference>
<feature type="transmembrane region" description="Helical" evidence="7">
    <location>
        <begin position="108"/>
        <end position="129"/>
    </location>
</feature>
<evidence type="ECO:0000256" key="1">
    <source>
        <dbReference type="ARBA" id="ARBA00004651"/>
    </source>
</evidence>
<evidence type="ECO:0000256" key="5">
    <source>
        <dbReference type="ARBA" id="ARBA00022989"/>
    </source>
</evidence>
<feature type="transmembrane region" description="Helical" evidence="7">
    <location>
        <begin position="174"/>
        <end position="195"/>
    </location>
</feature>
<dbReference type="RefSeq" id="WP_167941590.1">
    <property type="nucleotide sequence ID" value="NZ_JAATJA010000002.1"/>
</dbReference>
<evidence type="ECO:0000256" key="6">
    <source>
        <dbReference type="ARBA" id="ARBA00023136"/>
    </source>
</evidence>
<keyword evidence="9" id="KW-1185">Reference proteome</keyword>
<dbReference type="Proteomes" id="UP000580856">
    <property type="component" value="Unassembled WGS sequence"/>
</dbReference>
<feature type="transmembrane region" description="Helical" evidence="7">
    <location>
        <begin position="6"/>
        <end position="27"/>
    </location>
</feature>
<comment type="similarity">
    <text evidence="2 7">Belongs to the UPF0056 (MarC) family.</text>
</comment>
<accession>A0A846QSV2</accession>
<sequence length="196" mass="20645">MNLFISVFTKFFFVLAPFFVLSMFLAMTKGMTRAEQRGIAIRVTISNIVLCGVIFFFGNPLFEILGITLDSFRIGAGALLFLSAVSLVQGQKGGKIQTGDGDISVVPLSIPITIGPATVGVMMVMSAGLPDAVQQAIGFGALFAAVICLGAILYSASRIEKALGKMGIEILTKLSGLVLAALAAQIIFTGIKNFLM</sequence>
<dbReference type="GO" id="GO:0005886">
    <property type="term" value="C:plasma membrane"/>
    <property type="evidence" value="ECO:0007669"/>
    <property type="project" value="UniProtKB-SubCell"/>
</dbReference>
<protein>
    <recommendedName>
        <fullName evidence="7">UPF0056 membrane protein</fullName>
    </recommendedName>
</protein>
<dbReference type="InterPro" id="IPR002771">
    <property type="entry name" value="Multi_antbiot-R_MarC"/>
</dbReference>
<proteinExistence type="inferred from homology"/>
<feature type="transmembrane region" description="Helical" evidence="7">
    <location>
        <begin position="39"/>
        <end position="58"/>
    </location>
</feature>
<reference evidence="8 9" key="1">
    <citation type="submission" date="2020-03" db="EMBL/GenBank/DDBJ databases">
        <title>Genomic Encyclopedia of Type Strains, Phase IV (KMG-IV): sequencing the most valuable type-strain genomes for metagenomic binning, comparative biology and taxonomic classification.</title>
        <authorList>
            <person name="Goeker M."/>
        </authorList>
    </citation>
    <scope>NUCLEOTIDE SEQUENCE [LARGE SCALE GENOMIC DNA]</scope>
    <source>
        <strain evidence="8 9">DSM 24233</strain>
    </source>
</reference>
<keyword evidence="4 7" id="KW-0812">Transmembrane</keyword>
<evidence type="ECO:0000313" key="8">
    <source>
        <dbReference type="EMBL" id="NJB68535.1"/>
    </source>
</evidence>
<dbReference type="NCBIfam" id="TIGR00427">
    <property type="entry name" value="NAAT family transporter"/>
    <property type="match status" value="1"/>
</dbReference>
<dbReference type="AlphaFoldDB" id="A0A846QSV2"/>
<name>A0A846QSV2_9BACT</name>
<comment type="caution">
    <text evidence="8">The sequence shown here is derived from an EMBL/GenBank/DDBJ whole genome shotgun (WGS) entry which is preliminary data.</text>
</comment>
<evidence type="ECO:0000256" key="4">
    <source>
        <dbReference type="ARBA" id="ARBA00022692"/>
    </source>
</evidence>
<dbReference type="Pfam" id="PF01914">
    <property type="entry name" value="MarC"/>
    <property type="match status" value="1"/>
</dbReference>
<keyword evidence="3" id="KW-1003">Cell membrane</keyword>
<dbReference type="PANTHER" id="PTHR33508">
    <property type="entry name" value="UPF0056 MEMBRANE PROTEIN YHCE"/>
    <property type="match status" value="1"/>
</dbReference>
<keyword evidence="6 7" id="KW-0472">Membrane</keyword>
<comment type="subcellular location">
    <subcellularLocation>
        <location evidence="1 7">Cell membrane</location>
        <topology evidence="1 7">Multi-pass membrane protein</topology>
    </subcellularLocation>
</comment>